<proteinExistence type="predicted"/>
<feature type="region of interest" description="Disordered" evidence="1">
    <location>
        <begin position="1"/>
        <end position="111"/>
    </location>
</feature>
<accession>A0A3L6G8U1</accession>
<evidence type="ECO:0000256" key="1">
    <source>
        <dbReference type="SAM" id="MobiDB-lite"/>
    </source>
</evidence>
<protein>
    <submittedName>
        <fullName evidence="2">Uncharacterized protein</fullName>
    </submittedName>
</protein>
<feature type="compositionally biased region" description="Basic residues" evidence="1">
    <location>
        <begin position="16"/>
        <end position="26"/>
    </location>
</feature>
<comment type="caution">
    <text evidence="2">The sequence shown here is derived from an EMBL/GenBank/DDBJ whole genome shotgun (WGS) entry which is preliminary data.</text>
</comment>
<sequence length="111" mass="11984">MPRPDGCKLDPEVPKLLRHRGNREKRRSLDDADDDQSPCDTEADNDEPLLVFVDPQELEPMSTMAGGAAAAAPSQPRAIRTRTAAASADDQGKTRNHGGTPDPPTRESDPL</sequence>
<name>A0A3L6G8U1_MAIZE</name>
<dbReference type="AlphaFoldDB" id="A0A3L6G8U1"/>
<dbReference type="EMBL" id="NCVQ01000002">
    <property type="protein sequence ID" value="PWZ44931.1"/>
    <property type="molecule type" value="Genomic_DNA"/>
</dbReference>
<feature type="compositionally biased region" description="Basic and acidic residues" evidence="1">
    <location>
        <begin position="1"/>
        <end position="15"/>
    </location>
</feature>
<feature type="compositionally biased region" description="Acidic residues" evidence="1">
    <location>
        <begin position="31"/>
        <end position="47"/>
    </location>
</feature>
<evidence type="ECO:0000313" key="2">
    <source>
        <dbReference type="EMBL" id="PWZ44931.1"/>
    </source>
</evidence>
<feature type="compositionally biased region" description="Low complexity" evidence="1">
    <location>
        <begin position="65"/>
        <end position="88"/>
    </location>
</feature>
<dbReference type="Proteomes" id="UP000251960">
    <property type="component" value="Chromosome 10"/>
</dbReference>
<gene>
    <name evidence="2" type="ORF">Zm00014a_010121</name>
</gene>
<reference evidence="2" key="1">
    <citation type="journal article" date="2018" name="Nat. Genet.">
        <title>Extensive intraspecific gene order and gene structural variations between Mo17 and other maize genomes.</title>
        <authorList>
            <person name="Sun S."/>
            <person name="Zhou Y."/>
            <person name="Chen J."/>
            <person name="Shi J."/>
            <person name="Zhao H."/>
            <person name="Zhao H."/>
            <person name="Song W."/>
            <person name="Zhang M."/>
            <person name="Cui Y."/>
            <person name="Dong X."/>
            <person name="Liu H."/>
            <person name="Ma X."/>
            <person name="Jiao Y."/>
            <person name="Wang B."/>
            <person name="Wei X."/>
            <person name="Stein J.C."/>
            <person name="Glaubitz J.C."/>
            <person name="Lu F."/>
            <person name="Yu G."/>
            <person name="Liang C."/>
            <person name="Fengler K."/>
            <person name="Li B."/>
            <person name="Rafalski A."/>
            <person name="Schnable P.S."/>
            <person name="Ware D.H."/>
            <person name="Buckler E.S."/>
            <person name="Lai J."/>
        </authorList>
    </citation>
    <scope>NUCLEOTIDE SEQUENCE [LARGE SCALE GENOMIC DNA]</scope>
    <source>
        <tissue evidence="2">Seedling</tissue>
    </source>
</reference>
<organism evidence="2">
    <name type="scientific">Zea mays</name>
    <name type="common">Maize</name>
    <dbReference type="NCBI Taxonomy" id="4577"/>
    <lineage>
        <taxon>Eukaryota</taxon>
        <taxon>Viridiplantae</taxon>
        <taxon>Streptophyta</taxon>
        <taxon>Embryophyta</taxon>
        <taxon>Tracheophyta</taxon>
        <taxon>Spermatophyta</taxon>
        <taxon>Magnoliopsida</taxon>
        <taxon>Liliopsida</taxon>
        <taxon>Poales</taxon>
        <taxon>Poaceae</taxon>
        <taxon>PACMAD clade</taxon>
        <taxon>Panicoideae</taxon>
        <taxon>Andropogonodae</taxon>
        <taxon>Andropogoneae</taxon>
        <taxon>Tripsacinae</taxon>
        <taxon>Zea</taxon>
    </lineage>
</organism>